<dbReference type="AlphaFoldDB" id="M5BLP4"/>
<keyword evidence="2 6" id="KW-0645">Protease</keyword>
<proteinExistence type="inferred from homology"/>
<dbReference type="GO" id="GO:0006508">
    <property type="term" value="P:proteolysis"/>
    <property type="evidence" value="ECO:0007669"/>
    <property type="project" value="UniProtKB-KW"/>
</dbReference>
<dbReference type="SUPFAM" id="SSF54001">
    <property type="entry name" value="Cysteine proteinases"/>
    <property type="match status" value="1"/>
</dbReference>
<dbReference type="GO" id="GO:0016929">
    <property type="term" value="F:deSUMOylase activity"/>
    <property type="evidence" value="ECO:0007669"/>
    <property type="project" value="TreeGrafter"/>
</dbReference>
<keyword evidence="3" id="KW-0378">Hydrolase</keyword>
<name>M5BLP4_THACB</name>
<evidence type="ECO:0000259" key="5">
    <source>
        <dbReference type="PROSITE" id="PS50600"/>
    </source>
</evidence>
<dbReference type="Gene3D" id="3.40.395.10">
    <property type="entry name" value="Adenoviral Proteinase, Chain A"/>
    <property type="match status" value="1"/>
</dbReference>
<dbReference type="PROSITE" id="PS50600">
    <property type="entry name" value="ULP_PROTEASE"/>
    <property type="match status" value="1"/>
</dbReference>
<evidence type="ECO:0000313" key="7">
    <source>
        <dbReference type="Proteomes" id="UP000012065"/>
    </source>
</evidence>
<dbReference type="Proteomes" id="UP000012065">
    <property type="component" value="Unassembled WGS sequence"/>
</dbReference>
<evidence type="ECO:0000256" key="4">
    <source>
        <dbReference type="ARBA" id="ARBA00022807"/>
    </source>
</evidence>
<dbReference type="InterPro" id="IPR038765">
    <property type="entry name" value="Papain-like_cys_pep_sf"/>
</dbReference>
<evidence type="ECO:0000256" key="1">
    <source>
        <dbReference type="ARBA" id="ARBA00005234"/>
    </source>
</evidence>
<evidence type="ECO:0000256" key="2">
    <source>
        <dbReference type="ARBA" id="ARBA00022670"/>
    </source>
</evidence>
<evidence type="ECO:0000256" key="3">
    <source>
        <dbReference type="ARBA" id="ARBA00022801"/>
    </source>
</evidence>
<reference evidence="6 7" key="1">
    <citation type="journal article" date="2013" name="J. Biotechnol.">
        <title>Establishment and interpretation of the genome sequence of the phytopathogenic fungus Rhizoctonia solani AG1-IB isolate 7/3/14.</title>
        <authorList>
            <person name="Wibberg D.W."/>
            <person name="Jelonek L.J."/>
            <person name="Rupp O.R."/>
            <person name="Hennig M.H."/>
            <person name="Eikmeyer F.E."/>
            <person name="Goesmann A.G."/>
            <person name="Hartmann A.H."/>
            <person name="Borriss R.B."/>
            <person name="Grosch R.G."/>
            <person name="Puehler A.P."/>
            <person name="Schlueter A.S."/>
        </authorList>
    </citation>
    <scope>NUCLEOTIDE SEQUENCE [LARGE SCALE GENOMIC DNA]</scope>
    <source>
        <strain evidence="7">AG1-IB / isolate 7/3/14</strain>
    </source>
</reference>
<evidence type="ECO:0000313" key="6">
    <source>
        <dbReference type="EMBL" id="CCO27774.1"/>
    </source>
</evidence>
<dbReference type="PANTHER" id="PTHR12606:SF141">
    <property type="entry name" value="GH15225P-RELATED"/>
    <property type="match status" value="1"/>
</dbReference>
<dbReference type="GO" id="GO:0016926">
    <property type="term" value="P:protein desumoylation"/>
    <property type="evidence" value="ECO:0007669"/>
    <property type="project" value="TreeGrafter"/>
</dbReference>
<organism evidence="6 7">
    <name type="scientific">Thanatephorus cucumeris (strain AG1-IB / isolate 7/3/14)</name>
    <name type="common">Lettuce bottom rot fungus</name>
    <name type="synonym">Rhizoctonia solani</name>
    <dbReference type="NCBI Taxonomy" id="1108050"/>
    <lineage>
        <taxon>Eukaryota</taxon>
        <taxon>Fungi</taxon>
        <taxon>Dikarya</taxon>
        <taxon>Basidiomycota</taxon>
        <taxon>Agaricomycotina</taxon>
        <taxon>Agaricomycetes</taxon>
        <taxon>Cantharellales</taxon>
        <taxon>Ceratobasidiaceae</taxon>
        <taxon>Rhizoctonia</taxon>
        <taxon>Rhizoctonia solani AG-1</taxon>
    </lineage>
</organism>
<comment type="caution">
    <text evidence="6">The sequence shown here is derived from an EMBL/GenBank/DDBJ whole genome shotgun (WGS) entry which is preliminary data.</text>
</comment>
<dbReference type="HOGENOM" id="CLU_2472792_0_0_1"/>
<dbReference type="Pfam" id="PF02902">
    <property type="entry name" value="Peptidase_C48"/>
    <property type="match status" value="1"/>
</dbReference>
<feature type="domain" description="Ubiquitin-like protease family profile" evidence="5">
    <location>
        <begin position="1"/>
        <end position="61"/>
    </location>
</feature>
<dbReference type="EMBL" id="CAOJ01002374">
    <property type="protein sequence ID" value="CCO27774.1"/>
    <property type="molecule type" value="Genomic_DNA"/>
</dbReference>
<keyword evidence="4" id="KW-0788">Thiol protease</keyword>
<accession>M5BLP4</accession>
<gene>
    <name evidence="6" type="ORF">BN14_01761</name>
</gene>
<comment type="similarity">
    <text evidence="1">Belongs to the peptidase C48 family.</text>
</comment>
<protein>
    <submittedName>
        <fullName evidence="6">Sentrin-specific protease</fullName>
    </submittedName>
</protein>
<dbReference type="PANTHER" id="PTHR12606">
    <property type="entry name" value="SENTRIN/SUMO-SPECIFIC PROTEASE"/>
    <property type="match status" value="1"/>
</dbReference>
<sequence>MGRKRGKVYKILRDYLSKEHKDKKKKDFDFTGWEDYFDDDAPQQENAYDCGVFSCQFMEYLSRGAPFSFNQENMGYLRQRMILEIMRGKLWDQQSA</sequence>
<dbReference type="GO" id="GO:0005634">
    <property type="term" value="C:nucleus"/>
    <property type="evidence" value="ECO:0007669"/>
    <property type="project" value="TreeGrafter"/>
</dbReference>
<dbReference type="InterPro" id="IPR003653">
    <property type="entry name" value="Peptidase_C48_C"/>
</dbReference>